<accession>A0A2S5BHR9</accession>
<evidence type="ECO:0000259" key="13">
    <source>
        <dbReference type="PROSITE" id="PS50089"/>
    </source>
</evidence>
<keyword evidence="9" id="KW-0862">Zinc</keyword>
<dbReference type="GO" id="GO:0061630">
    <property type="term" value="F:ubiquitin protein ligase activity"/>
    <property type="evidence" value="ECO:0007669"/>
    <property type="project" value="UniProtKB-EC"/>
</dbReference>
<evidence type="ECO:0000259" key="14">
    <source>
        <dbReference type="PROSITE" id="PS51873"/>
    </source>
</evidence>
<evidence type="ECO:0000256" key="1">
    <source>
        <dbReference type="ARBA" id="ARBA00001798"/>
    </source>
</evidence>
<comment type="similarity">
    <text evidence="10">Belongs to the RBR family. RNF14 subfamily.</text>
</comment>
<organism evidence="15 16">
    <name type="scientific">Rhodotorula taiwanensis</name>
    <dbReference type="NCBI Taxonomy" id="741276"/>
    <lineage>
        <taxon>Eukaryota</taxon>
        <taxon>Fungi</taxon>
        <taxon>Dikarya</taxon>
        <taxon>Basidiomycota</taxon>
        <taxon>Pucciniomycotina</taxon>
        <taxon>Microbotryomycetes</taxon>
        <taxon>Sporidiobolales</taxon>
        <taxon>Sporidiobolaceae</taxon>
        <taxon>Rhodotorula</taxon>
    </lineage>
</organism>
<comment type="catalytic activity">
    <reaction evidence="1">
        <text>[E2 ubiquitin-conjugating enzyme]-S-ubiquitinyl-L-cysteine + [acceptor protein]-L-lysine = [E2 ubiquitin-conjugating enzyme]-L-cysteine + [acceptor protein]-N(6)-ubiquitinyl-L-lysine.</text>
        <dbReference type="EC" id="2.3.2.31"/>
    </reaction>
</comment>
<evidence type="ECO:0000256" key="11">
    <source>
        <dbReference type="PROSITE-ProRule" id="PRU00175"/>
    </source>
</evidence>
<keyword evidence="7 11" id="KW-0863">Zinc-finger</keyword>
<evidence type="ECO:0000256" key="4">
    <source>
        <dbReference type="ARBA" id="ARBA00022679"/>
    </source>
</evidence>
<keyword evidence="4" id="KW-0808">Transferase</keyword>
<dbReference type="GO" id="GO:0016567">
    <property type="term" value="P:protein ubiquitination"/>
    <property type="evidence" value="ECO:0007669"/>
    <property type="project" value="InterPro"/>
</dbReference>
<evidence type="ECO:0000256" key="3">
    <source>
        <dbReference type="ARBA" id="ARBA00012251"/>
    </source>
</evidence>
<proteinExistence type="inferred from homology"/>
<evidence type="ECO:0000256" key="9">
    <source>
        <dbReference type="ARBA" id="ARBA00022833"/>
    </source>
</evidence>
<evidence type="ECO:0000256" key="6">
    <source>
        <dbReference type="ARBA" id="ARBA00022737"/>
    </source>
</evidence>
<gene>
    <name evidence="15" type="ORF">BMF94_0515</name>
</gene>
<dbReference type="EC" id="2.3.2.31" evidence="3"/>
<dbReference type="SMART" id="SM00647">
    <property type="entry name" value="IBR"/>
    <property type="match status" value="2"/>
</dbReference>
<evidence type="ECO:0000313" key="16">
    <source>
        <dbReference type="Proteomes" id="UP000237144"/>
    </source>
</evidence>
<comment type="pathway">
    <text evidence="2">Protein modification; protein ubiquitination.</text>
</comment>
<protein>
    <recommendedName>
        <fullName evidence="3">RBR-type E3 ubiquitin transferase</fullName>
        <ecNumber evidence="3">2.3.2.31</ecNumber>
    </recommendedName>
</protein>
<keyword evidence="8" id="KW-0833">Ubl conjugation pathway</keyword>
<name>A0A2S5BHR9_9BASI</name>
<dbReference type="AlphaFoldDB" id="A0A2S5BHR9"/>
<dbReference type="EMBL" id="PJQD01000005">
    <property type="protein sequence ID" value="POY76320.1"/>
    <property type="molecule type" value="Genomic_DNA"/>
</dbReference>
<dbReference type="InterPro" id="IPR044066">
    <property type="entry name" value="TRIAD_supradom"/>
</dbReference>
<feature type="domain" description="RING-type" evidence="13">
    <location>
        <begin position="336"/>
        <end position="382"/>
    </location>
</feature>
<dbReference type="PANTHER" id="PTHR11685">
    <property type="entry name" value="RBR FAMILY RING FINGER AND IBR DOMAIN-CONTAINING"/>
    <property type="match status" value="1"/>
</dbReference>
<sequence length="628" mass="69129">MNDRQAEELLALEARRTSHPSATLPLPHIVTWSQLPDARGVELRIRAPVTFDEPIEALVYDWSPPPPVPVEPPSVVLNDTSPTGVHETERAAAANSSSRGSTGGRRPRAAGRGRGGKSTGQAARPLTATAKPFESRRVDSPAPRLVESTQAPMHEVVLGRAASVDVDGKRRIRIVPARQDRPTAPAATPLVEPSRVAHAGIRPAIVQANEPQRLLLSHLPSIVLTVHLPTDYPDASGPSLVRIEDEDVWLGVDRRRSAETKLAALYSGDECLLSILDCVSPASSDFPSIFSIDRPLILRQPVPAVDLSAPRRLSDHLAAFDRNASAERFATSSHLCPLCFANQRGSACIRLASCGCAFCVDCLRDYFSLLITEGLVRSVACPSRGCVDKRAQWEKDEATNGPKEADRDQRRPGRVTATEVERLVGAEGRERWEWLIEKARVESDPSITWCPREACQAPVPKLSEDDEKLRVCPACDYSFCVFCRRGWHGTRNACALPQSSAIVSKYLEGDLEERKTLEARYGAANIKRLVAAYEEERALQEWLQKNSTPCPGCSAWVEKSQGCNHMTCAKCTAHFCYRCGKSISPRDPYKHFSTPGMTCYGKLFDFAPGQEPEPDPEQWINFLAEDAY</sequence>
<feature type="compositionally biased region" description="Basic residues" evidence="12">
    <location>
        <begin position="105"/>
        <end position="115"/>
    </location>
</feature>
<evidence type="ECO:0000256" key="8">
    <source>
        <dbReference type="ARBA" id="ARBA00022786"/>
    </source>
</evidence>
<dbReference type="CDD" id="cd20354">
    <property type="entry name" value="Rcat_RBR_RNF14"/>
    <property type="match status" value="1"/>
</dbReference>
<evidence type="ECO:0000256" key="5">
    <source>
        <dbReference type="ARBA" id="ARBA00022723"/>
    </source>
</evidence>
<dbReference type="STRING" id="741276.A0A2S5BHR9"/>
<evidence type="ECO:0000256" key="12">
    <source>
        <dbReference type="SAM" id="MobiDB-lite"/>
    </source>
</evidence>
<feature type="region of interest" description="Disordered" evidence="12">
    <location>
        <begin position="62"/>
        <end position="151"/>
    </location>
</feature>
<dbReference type="InterPro" id="IPR013083">
    <property type="entry name" value="Znf_RING/FYVE/PHD"/>
</dbReference>
<evidence type="ECO:0000256" key="10">
    <source>
        <dbReference type="ARBA" id="ARBA00044508"/>
    </source>
</evidence>
<dbReference type="Gene3D" id="1.20.120.1750">
    <property type="match status" value="1"/>
</dbReference>
<dbReference type="Gene3D" id="3.30.40.10">
    <property type="entry name" value="Zinc/RING finger domain, C3HC4 (zinc finger)"/>
    <property type="match status" value="1"/>
</dbReference>
<feature type="compositionally biased region" description="Pro residues" evidence="12">
    <location>
        <begin position="63"/>
        <end position="72"/>
    </location>
</feature>
<dbReference type="InterPro" id="IPR047548">
    <property type="entry name" value="Rcat_RBR_RNF14"/>
</dbReference>
<feature type="compositionally biased region" description="Low complexity" evidence="12">
    <location>
        <begin position="91"/>
        <end position="100"/>
    </location>
</feature>
<dbReference type="GO" id="GO:0008270">
    <property type="term" value="F:zinc ion binding"/>
    <property type="evidence" value="ECO:0007669"/>
    <property type="project" value="UniProtKB-KW"/>
</dbReference>
<dbReference type="InterPro" id="IPR001841">
    <property type="entry name" value="Znf_RING"/>
</dbReference>
<dbReference type="Proteomes" id="UP000237144">
    <property type="component" value="Unassembled WGS sequence"/>
</dbReference>
<dbReference type="Pfam" id="PF01485">
    <property type="entry name" value="IBR"/>
    <property type="match status" value="2"/>
</dbReference>
<dbReference type="FunFam" id="3.30.40.10:FF:000416">
    <property type="entry name" value="RBR-type E3 ubiquitin transferase"/>
    <property type="match status" value="1"/>
</dbReference>
<dbReference type="SUPFAM" id="SSF57850">
    <property type="entry name" value="RING/U-box"/>
    <property type="match status" value="3"/>
</dbReference>
<dbReference type="CDD" id="cd20341">
    <property type="entry name" value="BRcat_RBR_RNF14"/>
    <property type="match status" value="1"/>
</dbReference>
<keyword evidence="5" id="KW-0479">Metal-binding</keyword>
<evidence type="ECO:0000313" key="15">
    <source>
        <dbReference type="EMBL" id="POY76320.1"/>
    </source>
</evidence>
<reference evidence="15 16" key="1">
    <citation type="journal article" date="2018" name="Front. Microbiol.">
        <title>Prospects for Fungal Bioremediation of Acidic Radioactive Waste Sites: Characterization and Genome Sequence of Rhodotorula taiwanensis MD1149.</title>
        <authorList>
            <person name="Tkavc R."/>
            <person name="Matrosova V.Y."/>
            <person name="Grichenko O.E."/>
            <person name="Gostincar C."/>
            <person name="Volpe R.P."/>
            <person name="Klimenkova P."/>
            <person name="Gaidamakova E.K."/>
            <person name="Zhou C.E."/>
            <person name="Stewart B.J."/>
            <person name="Lyman M.G."/>
            <person name="Malfatti S.A."/>
            <person name="Rubinfeld B."/>
            <person name="Courtot M."/>
            <person name="Singh J."/>
            <person name="Dalgard C.L."/>
            <person name="Hamilton T."/>
            <person name="Frey K.G."/>
            <person name="Gunde-Cimerman N."/>
            <person name="Dugan L."/>
            <person name="Daly M.J."/>
        </authorList>
    </citation>
    <scope>NUCLEOTIDE SEQUENCE [LARGE SCALE GENOMIC DNA]</scope>
    <source>
        <strain evidence="15 16">MD1149</strain>
    </source>
</reference>
<keyword evidence="16" id="KW-1185">Reference proteome</keyword>
<dbReference type="PROSITE" id="PS51873">
    <property type="entry name" value="TRIAD"/>
    <property type="match status" value="1"/>
</dbReference>
<dbReference type="PROSITE" id="PS50089">
    <property type="entry name" value="ZF_RING_2"/>
    <property type="match status" value="1"/>
</dbReference>
<evidence type="ECO:0000256" key="2">
    <source>
        <dbReference type="ARBA" id="ARBA00004906"/>
    </source>
</evidence>
<comment type="caution">
    <text evidence="15">The sequence shown here is derived from an EMBL/GenBank/DDBJ whole genome shotgun (WGS) entry which is preliminary data.</text>
</comment>
<feature type="domain" description="RING-type" evidence="14">
    <location>
        <begin position="332"/>
        <end position="603"/>
    </location>
</feature>
<evidence type="ECO:0000256" key="7">
    <source>
        <dbReference type="ARBA" id="ARBA00022771"/>
    </source>
</evidence>
<dbReference type="InterPro" id="IPR002867">
    <property type="entry name" value="IBR_dom"/>
</dbReference>
<dbReference type="InterPro" id="IPR031127">
    <property type="entry name" value="E3_UB_ligase_RBR"/>
</dbReference>
<keyword evidence="6" id="KW-0677">Repeat</keyword>
<dbReference type="OrthoDB" id="1431934at2759"/>